<dbReference type="RefSeq" id="WP_245729511.1">
    <property type="nucleotide sequence ID" value="NZ_FODS01000023.1"/>
</dbReference>
<organism evidence="2 3">
    <name type="scientific">Salinihabitans flavidus</name>
    <dbReference type="NCBI Taxonomy" id="569882"/>
    <lineage>
        <taxon>Bacteria</taxon>
        <taxon>Pseudomonadati</taxon>
        <taxon>Pseudomonadota</taxon>
        <taxon>Alphaproteobacteria</taxon>
        <taxon>Rhodobacterales</taxon>
        <taxon>Roseobacteraceae</taxon>
        <taxon>Salinihabitans</taxon>
    </lineage>
</organism>
<keyword evidence="1" id="KW-0472">Membrane</keyword>
<dbReference type="InterPro" id="IPR043723">
    <property type="entry name" value="DUF5665"/>
</dbReference>
<dbReference type="Proteomes" id="UP000198893">
    <property type="component" value="Unassembled WGS sequence"/>
</dbReference>
<keyword evidence="1" id="KW-0812">Transmembrane</keyword>
<gene>
    <name evidence="2" type="ORF">SAMN04490248_12339</name>
</gene>
<keyword evidence="1" id="KW-1133">Transmembrane helix</keyword>
<protein>
    <submittedName>
        <fullName evidence="2">Uncharacterized protein</fullName>
    </submittedName>
</protein>
<evidence type="ECO:0000256" key="1">
    <source>
        <dbReference type="SAM" id="Phobius"/>
    </source>
</evidence>
<feature type="transmembrane region" description="Helical" evidence="1">
    <location>
        <begin position="63"/>
        <end position="84"/>
    </location>
</feature>
<dbReference type="AlphaFoldDB" id="A0A1H8UY74"/>
<sequence>MTEQDTQEPDPRKQDTRQPGAVELDVEAIRSLARELEKLNSHRFIRVQNSLWRLILFQFTRGLAFGLGSVLGATILVSIVAWWVSQFEFLPIIGEWANQLVEEIQDKQGP</sequence>
<name>A0A1H8UY74_9RHOB</name>
<dbReference type="EMBL" id="FODS01000023">
    <property type="protein sequence ID" value="SEP08101.1"/>
    <property type="molecule type" value="Genomic_DNA"/>
</dbReference>
<reference evidence="2 3" key="1">
    <citation type="submission" date="2016-10" db="EMBL/GenBank/DDBJ databases">
        <authorList>
            <person name="de Groot N.N."/>
        </authorList>
    </citation>
    <scope>NUCLEOTIDE SEQUENCE [LARGE SCALE GENOMIC DNA]</scope>
    <source>
        <strain evidence="2 3">DSM 27842</strain>
    </source>
</reference>
<dbReference type="Pfam" id="PF18910">
    <property type="entry name" value="DUF5665"/>
    <property type="match status" value="1"/>
</dbReference>
<accession>A0A1H8UY74</accession>
<evidence type="ECO:0000313" key="3">
    <source>
        <dbReference type="Proteomes" id="UP000198893"/>
    </source>
</evidence>
<proteinExistence type="predicted"/>
<evidence type="ECO:0000313" key="2">
    <source>
        <dbReference type="EMBL" id="SEP08101.1"/>
    </source>
</evidence>
<keyword evidence="3" id="KW-1185">Reference proteome</keyword>
<dbReference type="STRING" id="569882.SAMN04490248_12339"/>